<protein>
    <submittedName>
        <fullName evidence="8">Uncharacterized protein</fullName>
    </submittedName>
</protein>
<dbReference type="KEGG" id="gak:X907_1352"/>
<dbReference type="InterPro" id="IPR007227">
    <property type="entry name" value="Cell_shape_determining_MreD"/>
</dbReference>
<comment type="subcellular location">
    <subcellularLocation>
        <location evidence="1">Cell membrane</location>
        <topology evidence="1">Multi-pass membrane protein</topology>
    </subcellularLocation>
</comment>
<dbReference type="OrthoDB" id="7629477at2"/>
<dbReference type="GO" id="GO:0008360">
    <property type="term" value="P:regulation of cell shape"/>
    <property type="evidence" value="ECO:0007669"/>
    <property type="project" value="UniProtKB-KW"/>
</dbReference>
<dbReference type="GO" id="GO:0005886">
    <property type="term" value="C:plasma membrane"/>
    <property type="evidence" value="ECO:0007669"/>
    <property type="project" value="UniProtKB-SubCell"/>
</dbReference>
<keyword evidence="9" id="KW-1185">Reference proteome</keyword>
<evidence type="ECO:0000256" key="2">
    <source>
        <dbReference type="ARBA" id="ARBA00007776"/>
    </source>
</evidence>
<comment type="similarity">
    <text evidence="2">Belongs to the MreD family.</text>
</comment>
<sequence length="170" mass="18673">MRASLERNSTWPVLTAMALTLTLSLLAVAAPLRLPEGQGFPAPFFPLIALFVWSVRHPRFVPPWLIFIIGLFQDLLTGGPLGMWALAYLLAFAIARLRSTEPSAREFILLVARFSVMAGIATLVAWSAGSLSIGQPADPTSLVTEAVITLIVFPAFCWLFARKRERTTFS</sequence>
<keyword evidence="7" id="KW-0472">Membrane</keyword>
<proteinExistence type="inferred from homology"/>
<keyword evidence="6" id="KW-1133">Transmembrane helix</keyword>
<evidence type="ECO:0000313" key="8">
    <source>
        <dbReference type="EMBL" id="AZU03885.1"/>
    </source>
</evidence>
<evidence type="ECO:0000256" key="3">
    <source>
        <dbReference type="ARBA" id="ARBA00022475"/>
    </source>
</evidence>
<accession>A0A3T0E8Y8</accession>
<keyword evidence="5" id="KW-0133">Cell shape</keyword>
<evidence type="ECO:0000256" key="5">
    <source>
        <dbReference type="ARBA" id="ARBA00022960"/>
    </source>
</evidence>
<dbReference type="EMBL" id="CP018911">
    <property type="protein sequence ID" value="AZU03885.1"/>
    <property type="molecule type" value="Genomic_DNA"/>
</dbReference>
<name>A0A3T0E8Y8_9PROT</name>
<keyword evidence="3" id="KW-1003">Cell membrane</keyword>
<keyword evidence="4" id="KW-0812">Transmembrane</keyword>
<evidence type="ECO:0000256" key="7">
    <source>
        <dbReference type="ARBA" id="ARBA00023136"/>
    </source>
</evidence>
<gene>
    <name evidence="8" type="ORF">X907_1352</name>
</gene>
<dbReference type="AlphaFoldDB" id="A0A3T0E8Y8"/>
<evidence type="ECO:0000256" key="1">
    <source>
        <dbReference type="ARBA" id="ARBA00004651"/>
    </source>
</evidence>
<evidence type="ECO:0000256" key="4">
    <source>
        <dbReference type="ARBA" id="ARBA00022692"/>
    </source>
</evidence>
<reference evidence="8 9" key="1">
    <citation type="submission" date="2016-12" db="EMBL/GenBank/DDBJ databases">
        <title>The genome of dimorphic prosthecate Glycocaulis alkaliphilus 6b-8t, isolated from crude oil dictates its adaptability in petroleum environments.</title>
        <authorList>
            <person name="Wu X.-L."/>
            <person name="Geng S."/>
        </authorList>
    </citation>
    <scope>NUCLEOTIDE SEQUENCE [LARGE SCALE GENOMIC DNA]</scope>
    <source>
        <strain evidence="8 9">6B-8</strain>
    </source>
</reference>
<organism evidence="8 9">
    <name type="scientific">Glycocaulis alkaliphilus</name>
    <dbReference type="NCBI Taxonomy" id="1434191"/>
    <lineage>
        <taxon>Bacteria</taxon>
        <taxon>Pseudomonadati</taxon>
        <taxon>Pseudomonadota</taxon>
        <taxon>Alphaproteobacteria</taxon>
        <taxon>Maricaulales</taxon>
        <taxon>Maricaulaceae</taxon>
        <taxon>Glycocaulis</taxon>
    </lineage>
</organism>
<dbReference type="NCBIfam" id="TIGR03426">
    <property type="entry name" value="shape_MreD"/>
    <property type="match status" value="1"/>
</dbReference>
<dbReference type="Proteomes" id="UP000286954">
    <property type="component" value="Chromosome"/>
</dbReference>
<evidence type="ECO:0000256" key="6">
    <source>
        <dbReference type="ARBA" id="ARBA00022989"/>
    </source>
</evidence>
<evidence type="ECO:0000313" key="9">
    <source>
        <dbReference type="Proteomes" id="UP000286954"/>
    </source>
</evidence>
<dbReference type="RefSeq" id="WP_127566453.1">
    <property type="nucleotide sequence ID" value="NZ_BMFB01000007.1"/>
</dbReference>
<dbReference type="Pfam" id="PF04093">
    <property type="entry name" value="MreD"/>
    <property type="match status" value="1"/>
</dbReference>